<gene>
    <name evidence="3" type="ORF">AVEN_253210_1</name>
    <name evidence="2" type="ORF">AVEN_61804_1</name>
</gene>
<feature type="compositionally biased region" description="Basic residues" evidence="1">
    <location>
        <begin position="38"/>
        <end position="50"/>
    </location>
</feature>
<accession>A0A4Y2R4Y3</accession>
<sequence length="125" mass="14869">MLDYLTSRSAERSNESINTKNCIALPLGCKISCKTSAYKHKNGKRSKKTTRLSPRERPKEYRHEKPVSDRDFESPAACQVCLIVRNPKKKKRKEKRERNAKEIEKNPRFVQADRRFMMTRWRSRK</sequence>
<keyword evidence="4" id="KW-1185">Reference proteome</keyword>
<evidence type="ECO:0000313" key="4">
    <source>
        <dbReference type="Proteomes" id="UP000499080"/>
    </source>
</evidence>
<reference evidence="3 4" key="1">
    <citation type="journal article" date="2019" name="Sci. Rep.">
        <title>Orb-weaving spider Araneus ventricosus genome elucidates the spidroin gene catalogue.</title>
        <authorList>
            <person name="Kono N."/>
            <person name="Nakamura H."/>
            <person name="Ohtoshi R."/>
            <person name="Moran D.A.P."/>
            <person name="Shinohara A."/>
            <person name="Yoshida Y."/>
            <person name="Fujiwara M."/>
            <person name="Mori M."/>
            <person name="Tomita M."/>
            <person name="Arakawa K."/>
        </authorList>
    </citation>
    <scope>NUCLEOTIDE SEQUENCE [LARGE SCALE GENOMIC DNA]</scope>
</reference>
<feature type="compositionally biased region" description="Basic and acidic residues" evidence="1">
    <location>
        <begin position="53"/>
        <end position="70"/>
    </location>
</feature>
<evidence type="ECO:0000313" key="3">
    <source>
        <dbReference type="EMBL" id="GBN70767.1"/>
    </source>
</evidence>
<dbReference type="EMBL" id="BGPR01015819">
    <property type="protein sequence ID" value="GBN70759.1"/>
    <property type="molecule type" value="Genomic_DNA"/>
</dbReference>
<evidence type="ECO:0000256" key="1">
    <source>
        <dbReference type="SAM" id="MobiDB-lite"/>
    </source>
</evidence>
<comment type="caution">
    <text evidence="3">The sequence shown here is derived from an EMBL/GenBank/DDBJ whole genome shotgun (WGS) entry which is preliminary data.</text>
</comment>
<proteinExistence type="predicted"/>
<organism evidence="3 4">
    <name type="scientific">Araneus ventricosus</name>
    <name type="common">Orbweaver spider</name>
    <name type="synonym">Epeira ventricosa</name>
    <dbReference type="NCBI Taxonomy" id="182803"/>
    <lineage>
        <taxon>Eukaryota</taxon>
        <taxon>Metazoa</taxon>
        <taxon>Ecdysozoa</taxon>
        <taxon>Arthropoda</taxon>
        <taxon>Chelicerata</taxon>
        <taxon>Arachnida</taxon>
        <taxon>Araneae</taxon>
        <taxon>Araneomorphae</taxon>
        <taxon>Entelegynae</taxon>
        <taxon>Araneoidea</taxon>
        <taxon>Araneidae</taxon>
        <taxon>Araneus</taxon>
    </lineage>
</organism>
<name>A0A4Y2R4Y3_ARAVE</name>
<evidence type="ECO:0000313" key="2">
    <source>
        <dbReference type="EMBL" id="GBN70759.1"/>
    </source>
</evidence>
<dbReference type="EMBL" id="BGPR01015820">
    <property type="protein sequence ID" value="GBN70767.1"/>
    <property type="molecule type" value="Genomic_DNA"/>
</dbReference>
<dbReference type="AlphaFoldDB" id="A0A4Y2R4Y3"/>
<feature type="compositionally biased region" description="Basic and acidic residues" evidence="1">
    <location>
        <begin position="96"/>
        <end position="107"/>
    </location>
</feature>
<feature type="region of interest" description="Disordered" evidence="1">
    <location>
        <begin position="38"/>
        <end position="70"/>
    </location>
</feature>
<dbReference type="Proteomes" id="UP000499080">
    <property type="component" value="Unassembled WGS sequence"/>
</dbReference>
<feature type="region of interest" description="Disordered" evidence="1">
    <location>
        <begin position="88"/>
        <end position="107"/>
    </location>
</feature>
<protein>
    <submittedName>
        <fullName evidence="3">Uncharacterized protein</fullName>
    </submittedName>
</protein>